<evidence type="ECO:0000313" key="1">
    <source>
        <dbReference type="EMBL" id="MFD0797579.1"/>
    </source>
</evidence>
<name>A0ABW3B4Q2_9FLAO</name>
<proteinExistence type="predicted"/>
<protein>
    <recommendedName>
        <fullName evidence="3">Fibronectin type-III domain-containing protein</fullName>
    </recommendedName>
</protein>
<dbReference type="SUPFAM" id="SSF49265">
    <property type="entry name" value="Fibronectin type III"/>
    <property type="match status" value="1"/>
</dbReference>
<evidence type="ECO:0000313" key="2">
    <source>
        <dbReference type="Proteomes" id="UP001597012"/>
    </source>
</evidence>
<dbReference type="EMBL" id="JBHTHY010000006">
    <property type="protein sequence ID" value="MFD0797579.1"/>
    <property type="molecule type" value="Genomic_DNA"/>
</dbReference>
<comment type="caution">
    <text evidence="1">The sequence shown here is derived from an EMBL/GenBank/DDBJ whole genome shotgun (WGS) entry which is preliminary data.</text>
</comment>
<dbReference type="RefSeq" id="WP_379933975.1">
    <property type="nucleotide sequence ID" value="NZ_JBHTHY010000006.1"/>
</dbReference>
<keyword evidence="2" id="KW-1185">Reference proteome</keyword>
<organism evidence="1 2">
    <name type="scientific">Maribacter chungangensis</name>
    <dbReference type="NCBI Taxonomy" id="1069117"/>
    <lineage>
        <taxon>Bacteria</taxon>
        <taxon>Pseudomonadati</taxon>
        <taxon>Bacteroidota</taxon>
        <taxon>Flavobacteriia</taxon>
        <taxon>Flavobacteriales</taxon>
        <taxon>Flavobacteriaceae</taxon>
        <taxon>Maribacter</taxon>
    </lineage>
</organism>
<accession>A0ABW3B4Q2</accession>
<gene>
    <name evidence="1" type="ORF">ACFQZJ_08915</name>
</gene>
<evidence type="ECO:0008006" key="3">
    <source>
        <dbReference type="Google" id="ProtNLM"/>
    </source>
</evidence>
<reference evidence="2" key="1">
    <citation type="journal article" date="2019" name="Int. J. Syst. Evol. Microbiol.">
        <title>The Global Catalogue of Microorganisms (GCM) 10K type strain sequencing project: providing services to taxonomists for standard genome sequencing and annotation.</title>
        <authorList>
            <consortium name="The Broad Institute Genomics Platform"/>
            <consortium name="The Broad Institute Genome Sequencing Center for Infectious Disease"/>
            <person name="Wu L."/>
            <person name="Ma J."/>
        </authorList>
    </citation>
    <scope>NUCLEOTIDE SEQUENCE [LARGE SCALE GENOMIC DNA]</scope>
    <source>
        <strain evidence="2">CCUG 61948</strain>
    </source>
</reference>
<dbReference type="Gene3D" id="2.60.40.10">
    <property type="entry name" value="Immunoglobulins"/>
    <property type="match status" value="2"/>
</dbReference>
<sequence>MKSYYTHLYIILSFMLVCCSKDSSNATDPITEPNTTLSEDKELSTFNLVFPEDQSLCTEGLDKDNQIELEFSWEASENATSYSLELSNITNDTKTTFSSQTTTKTILLDKGTQYGWQVIAKLNDDEMASAAWSFYSQGSIVENYAPFPAEISITDKGNQLIDINWSGADLDNDIVSYRIYMNEIMLLENTTDTVFSNAEILYDTNFEITVVTTDEAGNTSSNTASFWLSS</sequence>
<dbReference type="InterPro" id="IPR036116">
    <property type="entry name" value="FN3_sf"/>
</dbReference>
<dbReference type="InterPro" id="IPR013783">
    <property type="entry name" value="Ig-like_fold"/>
</dbReference>
<dbReference type="Proteomes" id="UP001597012">
    <property type="component" value="Unassembled WGS sequence"/>
</dbReference>